<dbReference type="AlphaFoldDB" id="A0A1L7WTF9"/>
<organism evidence="2 3">
    <name type="scientific">Phialocephala subalpina</name>
    <dbReference type="NCBI Taxonomy" id="576137"/>
    <lineage>
        <taxon>Eukaryota</taxon>
        <taxon>Fungi</taxon>
        <taxon>Dikarya</taxon>
        <taxon>Ascomycota</taxon>
        <taxon>Pezizomycotina</taxon>
        <taxon>Leotiomycetes</taxon>
        <taxon>Helotiales</taxon>
        <taxon>Mollisiaceae</taxon>
        <taxon>Phialocephala</taxon>
        <taxon>Phialocephala fortinii species complex</taxon>
    </lineage>
</organism>
<evidence type="ECO:0000256" key="1">
    <source>
        <dbReference type="SAM" id="MobiDB-lite"/>
    </source>
</evidence>
<dbReference type="EMBL" id="FJOG01000007">
    <property type="protein sequence ID" value="CZR56057.1"/>
    <property type="molecule type" value="Genomic_DNA"/>
</dbReference>
<keyword evidence="3" id="KW-1185">Reference proteome</keyword>
<reference evidence="2 3" key="1">
    <citation type="submission" date="2016-03" db="EMBL/GenBank/DDBJ databases">
        <authorList>
            <person name="Ploux O."/>
        </authorList>
    </citation>
    <scope>NUCLEOTIDE SEQUENCE [LARGE SCALE GENOMIC DNA]</scope>
    <source>
        <strain evidence="2 3">UAMH 11012</strain>
    </source>
</reference>
<sequence length="128" mass="14099">MAEAPNVLREQEHSAGLGNGERGALVLGDEVSPEARNFEESTSTDSVKAHSRTVGSAVDEPANVPSFLQVPYRDTTEDLEDCFLHAKGLGYLDSYFFRQQHARLQREDICNGNHLYHQAATSSSTHLP</sequence>
<dbReference type="Proteomes" id="UP000184330">
    <property type="component" value="Unassembled WGS sequence"/>
</dbReference>
<protein>
    <submittedName>
        <fullName evidence="2">Uncharacterized protein</fullName>
    </submittedName>
</protein>
<gene>
    <name evidence="2" type="ORF">PAC_05945</name>
</gene>
<accession>A0A1L7WTF9</accession>
<feature type="region of interest" description="Disordered" evidence="1">
    <location>
        <begin position="1"/>
        <end position="60"/>
    </location>
</feature>
<evidence type="ECO:0000313" key="2">
    <source>
        <dbReference type="EMBL" id="CZR56057.1"/>
    </source>
</evidence>
<name>A0A1L7WTF9_9HELO</name>
<proteinExistence type="predicted"/>
<evidence type="ECO:0000313" key="3">
    <source>
        <dbReference type="Proteomes" id="UP000184330"/>
    </source>
</evidence>